<feature type="transmembrane region" description="Helical" evidence="7">
    <location>
        <begin position="756"/>
        <end position="773"/>
    </location>
</feature>
<evidence type="ECO:0000256" key="4">
    <source>
        <dbReference type="ARBA" id="ARBA00022989"/>
    </source>
</evidence>
<feature type="transmembrane region" description="Helical" evidence="7">
    <location>
        <begin position="315"/>
        <end position="336"/>
    </location>
</feature>
<reference evidence="9 10" key="1">
    <citation type="submission" date="2015-08" db="EMBL/GenBank/DDBJ databases">
        <title>Comparative genomics of the Campylobacter concisus group.</title>
        <authorList>
            <person name="Yee E."/>
            <person name="Chapman M.H."/>
            <person name="Huynh S."/>
            <person name="Bono J.L."/>
            <person name="On S.L."/>
            <person name="St Leger J."/>
            <person name="Foster G."/>
            <person name="Parker C.T."/>
            <person name="Miller W.G."/>
        </authorList>
    </citation>
    <scope>NUCLEOTIDE SEQUENCE [LARGE SCALE GENOMIC DNA]</scope>
    <source>
        <strain evidence="9 10">RM9337</strain>
    </source>
</reference>
<proteinExistence type="predicted"/>
<dbReference type="EMBL" id="LIWG01000003">
    <property type="protein sequence ID" value="MBE3607898.1"/>
    <property type="molecule type" value="Genomic_DNA"/>
</dbReference>
<dbReference type="Proteomes" id="UP000650616">
    <property type="component" value="Unassembled WGS sequence"/>
</dbReference>
<keyword evidence="4 7" id="KW-1133">Transmembrane helix</keyword>
<feature type="transmembrane region" description="Helical" evidence="7">
    <location>
        <begin position="257"/>
        <end position="276"/>
    </location>
</feature>
<dbReference type="PRINTS" id="PR00702">
    <property type="entry name" value="ACRIFLAVINRP"/>
</dbReference>
<feature type="transmembrane region" description="Helical" evidence="7">
    <location>
        <begin position="785"/>
        <end position="811"/>
    </location>
</feature>
<dbReference type="PANTHER" id="PTHR33406:SF13">
    <property type="entry name" value="MEMBRANE PROTEIN YDFJ"/>
    <property type="match status" value="1"/>
</dbReference>
<sequence>MRRVFKFILNFNKLVIASVMIACLAFAYLSTKLSIDASAETLLIENDPDLDAWRKISQRYISPNFLVIAYTPKTDLFDKQNLELIKNLSDELKQNSMIDGVLSILTVPLLQSVEGGLSGILKHTPTLADKDINLTKVKQEFQTSPLYSKNLISQDLKTTAIVLHLKDDEKFNSLLGKRNDFLIKEKEVGLNPKELQEFERIKGEFKRYRDELRIKEHENLEQIKATIAKFHSDEHKLFLGGANMIADDMISFVRSDLYIYGISVALLLTFSLWMFFRQIRWVVLPVFICVISVIFTTGIFGLFGWEVTVISSNYVALQLIITISTVIHLIVSYREFFIKHPNFSQKQLVYLTLRDKFSPSFWAIFTTIVGFSSLMSAEIKPVIMLGVMMSSGIAISLVVAFLLFGSVVVNLSKLPPVRTFENKFHLTKQCASLAINSRKAVYLICAFIIIFGLIGISKLRVENSFIGYFKKDTQIYQGMEVIDTQLGGTIPVDVIVTFNEAKEETKNDEKEEKDEFEDEFSQQANDAKYWFNSYHTRIAQKVHAHLLEQNFIGHVSSLGTLIKVMKDLNNGTLDDFLLSAMYSELPDKYKNILLSPYVNVEHNQLRFSMRVVDSDKNLHRDEFLKELESGVKELVKNDNVTVQVVGMMVLYNNMLQNLISSQVDTFALTILLLFLVFCFIFKSIKLAMIAITANLIPLCTLFGVMGTLGVPLDVMSITIAAISIGIGVDDIIHYVHRLREELVTKPIIQSIKASHASIGYAMYYTSFTVFLGFSVMTTSNFIPTIYFGLLTDLVMAFMLLGALVILPSLVISFSKKG</sequence>
<dbReference type="Gene3D" id="1.20.1640.10">
    <property type="entry name" value="Multidrug efflux transporter AcrB transmembrane domain"/>
    <property type="match status" value="2"/>
</dbReference>
<evidence type="ECO:0000256" key="6">
    <source>
        <dbReference type="SAM" id="Coils"/>
    </source>
</evidence>
<keyword evidence="6" id="KW-0175">Coiled coil</keyword>
<feature type="transmembrane region" description="Helical" evidence="7">
    <location>
        <begin position="7"/>
        <end position="29"/>
    </location>
</feature>
<dbReference type="GO" id="GO:0022857">
    <property type="term" value="F:transmembrane transporter activity"/>
    <property type="evidence" value="ECO:0007669"/>
    <property type="project" value="InterPro"/>
</dbReference>
<feature type="transmembrane region" description="Helical" evidence="7">
    <location>
        <begin position="688"/>
        <end position="708"/>
    </location>
</feature>
<feature type="transmembrane region" description="Helical" evidence="7">
    <location>
        <begin position="283"/>
        <end position="303"/>
    </location>
</feature>
<dbReference type="SUPFAM" id="SSF82866">
    <property type="entry name" value="Multidrug efflux transporter AcrB transmembrane domain"/>
    <property type="match status" value="2"/>
</dbReference>
<feature type="transmembrane region" description="Helical" evidence="7">
    <location>
        <begin position="714"/>
        <end position="735"/>
    </location>
</feature>
<feature type="domain" description="Membrane transport protein MMPL" evidence="8">
    <location>
        <begin position="216"/>
        <end position="416"/>
    </location>
</feature>
<dbReference type="InterPro" id="IPR001036">
    <property type="entry name" value="Acrflvin-R"/>
</dbReference>
<dbReference type="PANTHER" id="PTHR33406">
    <property type="entry name" value="MEMBRANE PROTEIN MJ1562-RELATED"/>
    <property type="match status" value="1"/>
</dbReference>
<feature type="transmembrane region" description="Helical" evidence="7">
    <location>
        <begin position="663"/>
        <end position="681"/>
    </location>
</feature>
<feature type="transmembrane region" description="Helical" evidence="7">
    <location>
        <begin position="383"/>
        <end position="409"/>
    </location>
</feature>
<dbReference type="Pfam" id="PF03176">
    <property type="entry name" value="MMPL"/>
    <property type="match status" value="2"/>
</dbReference>
<evidence type="ECO:0000256" key="3">
    <source>
        <dbReference type="ARBA" id="ARBA00022692"/>
    </source>
</evidence>
<keyword evidence="3 7" id="KW-0812">Transmembrane</keyword>
<dbReference type="GO" id="GO:0005886">
    <property type="term" value="C:plasma membrane"/>
    <property type="evidence" value="ECO:0007669"/>
    <property type="project" value="UniProtKB-SubCell"/>
</dbReference>
<evidence type="ECO:0000256" key="7">
    <source>
        <dbReference type="SAM" id="Phobius"/>
    </source>
</evidence>
<name>A0AAW3ZUF8_9BACT</name>
<evidence type="ECO:0000313" key="10">
    <source>
        <dbReference type="Proteomes" id="UP000650616"/>
    </source>
</evidence>
<evidence type="ECO:0000256" key="1">
    <source>
        <dbReference type="ARBA" id="ARBA00004651"/>
    </source>
</evidence>
<feature type="transmembrane region" description="Helical" evidence="7">
    <location>
        <begin position="440"/>
        <end position="459"/>
    </location>
</feature>
<protein>
    <submittedName>
        <fullName evidence="9">MMPL family transporter</fullName>
    </submittedName>
</protein>
<evidence type="ECO:0000313" key="9">
    <source>
        <dbReference type="EMBL" id="MBE3607898.1"/>
    </source>
</evidence>
<evidence type="ECO:0000259" key="8">
    <source>
        <dbReference type="Pfam" id="PF03176"/>
    </source>
</evidence>
<dbReference type="InterPro" id="IPR004869">
    <property type="entry name" value="MMPL_dom"/>
</dbReference>
<keyword evidence="2" id="KW-1003">Cell membrane</keyword>
<feature type="coiled-coil region" evidence="6">
    <location>
        <begin position="499"/>
        <end position="526"/>
    </location>
</feature>
<evidence type="ECO:0000256" key="5">
    <source>
        <dbReference type="ARBA" id="ARBA00023136"/>
    </source>
</evidence>
<organism evidence="9 10">
    <name type="scientific">Campylobacter californiensis</name>
    <dbReference type="NCBI Taxonomy" id="1032243"/>
    <lineage>
        <taxon>Bacteria</taxon>
        <taxon>Pseudomonadati</taxon>
        <taxon>Campylobacterota</taxon>
        <taxon>Epsilonproteobacteria</taxon>
        <taxon>Campylobacterales</taxon>
        <taxon>Campylobacteraceae</taxon>
        <taxon>Campylobacter</taxon>
    </lineage>
</organism>
<feature type="domain" description="Membrane transport protein MMPL" evidence="8">
    <location>
        <begin position="621"/>
        <end position="816"/>
    </location>
</feature>
<dbReference type="RefSeq" id="WP_170015931.1">
    <property type="nucleotide sequence ID" value="NZ_CP012545.1"/>
</dbReference>
<comment type="caution">
    <text evidence="9">The sequence shown here is derived from an EMBL/GenBank/DDBJ whole genome shotgun (WGS) entry which is preliminary data.</text>
</comment>
<dbReference type="AlphaFoldDB" id="A0AAW3ZUF8"/>
<keyword evidence="10" id="KW-1185">Reference proteome</keyword>
<evidence type="ECO:0000256" key="2">
    <source>
        <dbReference type="ARBA" id="ARBA00022475"/>
    </source>
</evidence>
<dbReference type="InterPro" id="IPR050545">
    <property type="entry name" value="Mycobact_MmpL"/>
</dbReference>
<accession>A0AAW3ZUF8</accession>
<feature type="transmembrane region" description="Helical" evidence="7">
    <location>
        <begin position="357"/>
        <end position="377"/>
    </location>
</feature>
<keyword evidence="5 7" id="KW-0472">Membrane</keyword>
<gene>
    <name evidence="9" type="ORF">CCAL9337_04020</name>
</gene>
<comment type="subcellular location">
    <subcellularLocation>
        <location evidence="1">Cell membrane</location>
        <topology evidence="1">Multi-pass membrane protein</topology>
    </subcellularLocation>
</comment>